<dbReference type="EMBL" id="LCWV01000029">
    <property type="protein sequence ID" value="PWI65831.1"/>
    <property type="molecule type" value="Genomic_DNA"/>
</dbReference>
<dbReference type="EMBL" id="JAWRVI010000017">
    <property type="protein sequence ID" value="KAK4089924.1"/>
    <property type="molecule type" value="Genomic_DNA"/>
</dbReference>
<evidence type="ECO:0000313" key="2">
    <source>
        <dbReference type="EMBL" id="PWI65831.1"/>
    </source>
</evidence>
<keyword evidence="4" id="KW-1185">Reference proteome</keyword>
<name>A0A2U3DUA4_PURLI</name>
<sequence>MSRRHRTAVGRSRAQRLLFGVEEVRDARRSLQVFLFLLFYICPEIICPPSARGAATERRLALGPHATEGQWRHPAALGGLLLLGAARRSSAPRPIQRAPRCNGRGIVVLVLAQAPVSACLHDESAKTVEVWIANARYGTYAGDGTLVGRTSLAERRCSASIAYTTVQYSIRRQADEKTGRQP</sequence>
<reference evidence="2 3" key="2">
    <citation type="journal article" date="2016" name="Front. Microbiol.">
        <title>Genome and transcriptome sequences reveal the specific parasitism of the nematophagous Purpureocillium lilacinum 36-1.</title>
        <authorList>
            <person name="Xie J."/>
            <person name="Li S."/>
            <person name="Mo C."/>
            <person name="Xiao X."/>
            <person name="Peng D."/>
            <person name="Wang G."/>
            <person name="Xiao Y."/>
        </authorList>
    </citation>
    <scope>NUCLEOTIDE SEQUENCE [LARGE SCALE GENOMIC DNA]</scope>
    <source>
        <strain evidence="2 3">36-1</strain>
    </source>
</reference>
<reference evidence="2" key="1">
    <citation type="submission" date="2015-05" db="EMBL/GenBank/DDBJ databases">
        <authorList>
            <person name="Wang D.B."/>
            <person name="Wang M."/>
        </authorList>
    </citation>
    <scope>NUCLEOTIDE SEQUENCE</scope>
    <source>
        <strain evidence="2">36-1</strain>
    </source>
</reference>
<dbReference type="Proteomes" id="UP000245956">
    <property type="component" value="Unassembled WGS sequence"/>
</dbReference>
<evidence type="ECO:0000313" key="4">
    <source>
        <dbReference type="Proteomes" id="UP001287286"/>
    </source>
</evidence>
<reference evidence="1 4" key="4">
    <citation type="journal article" date="2024" name="Microbiol. Resour. Announc.">
        <title>Genome annotations for the ascomycete fungi Trichoderma harzianum, Trichoderma aggressivum, and Purpureocillium lilacinum.</title>
        <authorList>
            <person name="Beijen E.P.W."/>
            <person name="Ohm R.A."/>
        </authorList>
    </citation>
    <scope>NUCLEOTIDE SEQUENCE [LARGE SCALE GENOMIC DNA]</scope>
    <source>
        <strain evidence="1 4">CBS 150709</strain>
    </source>
</reference>
<gene>
    <name evidence="2" type="ORF">PCL_05559</name>
    <name evidence="1" type="ORF">Purlil1_5550</name>
</gene>
<accession>A0A2U3DUA4</accession>
<dbReference type="Proteomes" id="UP001287286">
    <property type="component" value="Unassembled WGS sequence"/>
</dbReference>
<evidence type="ECO:0000313" key="3">
    <source>
        <dbReference type="Proteomes" id="UP000245956"/>
    </source>
</evidence>
<dbReference type="AlphaFoldDB" id="A0A2U3DUA4"/>
<organism evidence="2 3">
    <name type="scientific">Purpureocillium lilacinum</name>
    <name type="common">Paecilomyces lilacinus</name>
    <dbReference type="NCBI Taxonomy" id="33203"/>
    <lineage>
        <taxon>Eukaryota</taxon>
        <taxon>Fungi</taxon>
        <taxon>Dikarya</taxon>
        <taxon>Ascomycota</taxon>
        <taxon>Pezizomycotina</taxon>
        <taxon>Sordariomycetes</taxon>
        <taxon>Hypocreomycetidae</taxon>
        <taxon>Hypocreales</taxon>
        <taxon>Ophiocordycipitaceae</taxon>
        <taxon>Purpureocillium</taxon>
    </lineage>
</organism>
<evidence type="ECO:0000313" key="1">
    <source>
        <dbReference type="EMBL" id="KAK4089924.1"/>
    </source>
</evidence>
<protein>
    <submittedName>
        <fullName evidence="2">Uncharacterized protein</fullName>
    </submittedName>
</protein>
<comment type="caution">
    <text evidence="2">The sequence shown here is derived from an EMBL/GenBank/DDBJ whole genome shotgun (WGS) entry which is preliminary data.</text>
</comment>
<reference evidence="1" key="3">
    <citation type="submission" date="2023-11" db="EMBL/GenBank/DDBJ databases">
        <authorList>
            <person name="Beijen E."/>
            <person name="Ohm R.A."/>
        </authorList>
    </citation>
    <scope>NUCLEOTIDE SEQUENCE</scope>
    <source>
        <strain evidence="1">CBS 150709</strain>
    </source>
</reference>
<proteinExistence type="predicted"/>